<reference evidence="9 10" key="1">
    <citation type="journal article" date="2018" name="ISME J.">
        <title>Endosymbiont genomes yield clues of tubeworm success.</title>
        <authorList>
            <person name="Li Y."/>
            <person name="Liles M.R."/>
            <person name="Halanych K.M."/>
        </authorList>
    </citation>
    <scope>NUCLEOTIDE SEQUENCE [LARGE SCALE GENOMIC DNA]</scope>
    <source>
        <strain evidence="9">A1464</strain>
    </source>
</reference>
<dbReference type="GO" id="GO:0008408">
    <property type="term" value="F:3'-5' exonuclease activity"/>
    <property type="evidence" value="ECO:0007669"/>
    <property type="project" value="InterPro"/>
</dbReference>
<dbReference type="AlphaFoldDB" id="A0A370DMP7"/>
<name>A0A370DMP7_9GAMM</name>
<keyword evidence="5" id="KW-0235">DNA replication</keyword>
<proteinExistence type="predicted"/>
<gene>
    <name evidence="9" type="ORF">DIZ80_01135</name>
</gene>
<dbReference type="GO" id="GO:0003677">
    <property type="term" value="F:DNA binding"/>
    <property type="evidence" value="ECO:0007669"/>
    <property type="project" value="InterPro"/>
</dbReference>
<protein>
    <recommendedName>
        <fullName evidence="2">DNA polymerase III subunit delta'</fullName>
        <ecNumber evidence="1">2.7.7.7</ecNumber>
    </recommendedName>
</protein>
<dbReference type="InterPro" id="IPR027417">
    <property type="entry name" value="P-loop_NTPase"/>
</dbReference>
<evidence type="ECO:0000256" key="4">
    <source>
        <dbReference type="ARBA" id="ARBA00022695"/>
    </source>
</evidence>
<dbReference type="InterPro" id="IPR015199">
    <property type="entry name" value="DNA_pol_III_delta_C"/>
</dbReference>
<dbReference type="Proteomes" id="UP000254266">
    <property type="component" value="Unassembled WGS sequence"/>
</dbReference>
<dbReference type="Gene3D" id="1.20.272.10">
    <property type="match status" value="1"/>
</dbReference>
<evidence type="ECO:0000256" key="3">
    <source>
        <dbReference type="ARBA" id="ARBA00022679"/>
    </source>
</evidence>
<dbReference type="NCBIfam" id="TIGR00678">
    <property type="entry name" value="holB"/>
    <property type="match status" value="1"/>
</dbReference>
<dbReference type="Pfam" id="PF09115">
    <property type="entry name" value="DNApol3-delta_C"/>
    <property type="match status" value="1"/>
</dbReference>
<evidence type="ECO:0000256" key="1">
    <source>
        <dbReference type="ARBA" id="ARBA00012417"/>
    </source>
</evidence>
<dbReference type="GO" id="GO:0006261">
    <property type="term" value="P:DNA-templated DNA replication"/>
    <property type="evidence" value="ECO:0007669"/>
    <property type="project" value="TreeGrafter"/>
</dbReference>
<dbReference type="NCBIfam" id="NF004310">
    <property type="entry name" value="PRK05707.1"/>
    <property type="match status" value="1"/>
</dbReference>
<dbReference type="Gene3D" id="3.40.50.300">
    <property type="entry name" value="P-loop containing nucleotide triphosphate hydrolases"/>
    <property type="match status" value="1"/>
</dbReference>
<comment type="caution">
    <text evidence="9">The sequence shown here is derived from an EMBL/GenBank/DDBJ whole genome shotgun (WGS) entry which is preliminary data.</text>
</comment>
<keyword evidence="10" id="KW-1185">Reference proteome</keyword>
<evidence type="ECO:0000313" key="10">
    <source>
        <dbReference type="Proteomes" id="UP000254266"/>
    </source>
</evidence>
<keyword evidence="6" id="KW-0239">DNA-directed DNA polymerase</keyword>
<keyword evidence="3" id="KW-0808">Transferase</keyword>
<dbReference type="Pfam" id="PF13177">
    <property type="entry name" value="DNA_pol3_delta2"/>
    <property type="match status" value="1"/>
</dbReference>
<dbReference type="GO" id="GO:0003887">
    <property type="term" value="F:DNA-directed DNA polymerase activity"/>
    <property type="evidence" value="ECO:0007669"/>
    <property type="project" value="UniProtKB-KW"/>
</dbReference>
<organism evidence="9 10">
    <name type="scientific">endosymbiont of Galathealinum brachiosum</name>
    <dbReference type="NCBI Taxonomy" id="2200906"/>
    <lineage>
        <taxon>Bacteria</taxon>
        <taxon>Pseudomonadati</taxon>
        <taxon>Pseudomonadota</taxon>
        <taxon>Gammaproteobacteria</taxon>
        <taxon>sulfur-oxidizing symbionts</taxon>
    </lineage>
</organism>
<dbReference type="InterPro" id="IPR004622">
    <property type="entry name" value="DNA_pol_HolB"/>
</dbReference>
<dbReference type="EC" id="2.7.7.7" evidence="1"/>
<dbReference type="InterPro" id="IPR050238">
    <property type="entry name" value="DNA_Rep/Repair_Clamp_Loader"/>
</dbReference>
<comment type="catalytic activity">
    <reaction evidence="7">
        <text>DNA(n) + a 2'-deoxyribonucleoside 5'-triphosphate = DNA(n+1) + diphosphate</text>
        <dbReference type="Rhea" id="RHEA:22508"/>
        <dbReference type="Rhea" id="RHEA-COMP:17339"/>
        <dbReference type="Rhea" id="RHEA-COMP:17340"/>
        <dbReference type="ChEBI" id="CHEBI:33019"/>
        <dbReference type="ChEBI" id="CHEBI:61560"/>
        <dbReference type="ChEBI" id="CHEBI:173112"/>
        <dbReference type="EC" id="2.7.7.7"/>
    </reaction>
</comment>
<dbReference type="PANTHER" id="PTHR11669">
    <property type="entry name" value="REPLICATION FACTOR C / DNA POLYMERASE III GAMMA-TAU SUBUNIT"/>
    <property type="match status" value="1"/>
</dbReference>
<evidence type="ECO:0000256" key="5">
    <source>
        <dbReference type="ARBA" id="ARBA00022705"/>
    </source>
</evidence>
<sequence length="323" mass="36372">MLYPWQQSQWQKIQQQKLSAKLPHALLMSGPLGLGKLDFALHLAHSLLCQSPDDHGIACGKCASCQLVEAETHPDLFILQAEERGKAIKVDDVRQLSSKLNLTSQYGGYQVALIVDAHDMNINASNSLLKTLEEPSSDTVLILVSSNPQKLPVTIRSRCQNISFNVPESQQALSWLESQNIQQANALLNLAHGAPLLALDLQQGELLDHHKLLINSLLNVAKNQPVIEQAELLHKLPLNYLLNWLFDWVQDLIKLHQCGDSATLIHTEQQTELKQLVTRSSLQGLYDYLDQLVKNKQLQSIPLNSQLLWEDLLLSWYKTLKRV</sequence>
<dbReference type="EMBL" id="QFXC01000002">
    <property type="protein sequence ID" value="RDH86103.1"/>
    <property type="molecule type" value="Genomic_DNA"/>
</dbReference>
<accession>A0A370DMP7</accession>
<evidence type="ECO:0000256" key="2">
    <source>
        <dbReference type="ARBA" id="ARBA00014363"/>
    </source>
</evidence>
<evidence type="ECO:0000259" key="8">
    <source>
        <dbReference type="Pfam" id="PF09115"/>
    </source>
</evidence>
<dbReference type="PANTHER" id="PTHR11669:SF8">
    <property type="entry name" value="DNA POLYMERASE III SUBUNIT DELTA"/>
    <property type="match status" value="1"/>
</dbReference>
<dbReference type="SUPFAM" id="SSF52540">
    <property type="entry name" value="P-loop containing nucleoside triphosphate hydrolases"/>
    <property type="match status" value="1"/>
</dbReference>
<evidence type="ECO:0000256" key="7">
    <source>
        <dbReference type="ARBA" id="ARBA00049244"/>
    </source>
</evidence>
<evidence type="ECO:0000256" key="6">
    <source>
        <dbReference type="ARBA" id="ARBA00022932"/>
    </source>
</evidence>
<dbReference type="GO" id="GO:0009360">
    <property type="term" value="C:DNA polymerase III complex"/>
    <property type="evidence" value="ECO:0007669"/>
    <property type="project" value="InterPro"/>
</dbReference>
<feature type="domain" description="DNA polymerase III delta subunit C-terminal" evidence="8">
    <location>
        <begin position="207"/>
        <end position="316"/>
    </location>
</feature>
<evidence type="ECO:0000313" key="9">
    <source>
        <dbReference type="EMBL" id="RDH86103.1"/>
    </source>
</evidence>
<keyword evidence="4" id="KW-0548">Nucleotidyltransferase</keyword>